<keyword evidence="2" id="KW-1185">Reference proteome</keyword>
<dbReference type="InterPro" id="IPR012675">
    <property type="entry name" value="Beta-grasp_dom_sf"/>
</dbReference>
<evidence type="ECO:0000313" key="1">
    <source>
        <dbReference type="EMBL" id="TCT37133.1"/>
    </source>
</evidence>
<evidence type="ECO:0000313" key="2">
    <source>
        <dbReference type="Proteomes" id="UP000295097"/>
    </source>
</evidence>
<proteinExistence type="predicted"/>
<protein>
    <submittedName>
        <fullName evidence="1">Molybdopterin synthase subunit MoaD</fullName>
    </submittedName>
</protein>
<dbReference type="OrthoDB" id="9800712at2"/>
<dbReference type="NCBIfam" id="TIGR01682">
    <property type="entry name" value="moaD"/>
    <property type="match status" value="1"/>
</dbReference>
<dbReference type="InterPro" id="IPR016155">
    <property type="entry name" value="Mopterin_synth/thiamin_S_b"/>
</dbReference>
<comment type="caution">
    <text evidence="1">The sequence shown here is derived from an EMBL/GenBank/DDBJ whole genome shotgun (WGS) entry which is preliminary data.</text>
</comment>
<dbReference type="SUPFAM" id="SSF54285">
    <property type="entry name" value="MoaD/ThiS"/>
    <property type="match status" value="1"/>
</dbReference>
<dbReference type="Pfam" id="PF02597">
    <property type="entry name" value="ThiS"/>
    <property type="match status" value="1"/>
</dbReference>
<dbReference type="Proteomes" id="UP000295097">
    <property type="component" value="Unassembled WGS sequence"/>
</dbReference>
<gene>
    <name evidence="1" type="ORF">EDC90_102024</name>
</gene>
<dbReference type="InterPro" id="IPR003749">
    <property type="entry name" value="ThiS/MoaD-like"/>
</dbReference>
<sequence length="84" mass="9555">MTKLVYFAWVRERIGLSEEEIALPENVTTVSELLAFLRQRGEEYELALFEPEIIRVALDKAHAEHDEPVRNASEIALFPPMTGG</sequence>
<accession>A0A4R3NQ88</accession>
<dbReference type="EMBL" id="SMAR01000020">
    <property type="protein sequence ID" value="TCT37133.1"/>
    <property type="molecule type" value="Genomic_DNA"/>
</dbReference>
<dbReference type="RefSeq" id="WP_132312291.1">
    <property type="nucleotide sequence ID" value="NZ_SMAR01000020.1"/>
</dbReference>
<dbReference type="Gene3D" id="3.10.20.30">
    <property type="match status" value="1"/>
</dbReference>
<organism evidence="1 2">
    <name type="scientific">Martelella mediterranea</name>
    <dbReference type="NCBI Taxonomy" id="293089"/>
    <lineage>
        <taxon>Bacteria</taxon>
        <taxon>Pseudomonadati</taxon>
        <taxon>Pseudomonadota</taxon>
        <taxon>Alphaproteobacteria</taxon>
        <taxon>Hyphomicrobiales</taxon>
        <taxon>Aurantimonadaceae</taxon>
        <taxon>Martelella</taxon>
    </lineage>
</organism>
<name>A0A4R3NQ88_9HYPH</name>
<dbReference type="AlphaFoldDB" id="A0A4R3NQ88"/>
<dbReference type="CDD" id="cd00754">
    <property type="entry name" value="Ubl_MoaD"/>
    <property type="match status" value="1"/>
</dbReference>
<reference evidence="1 2" key="1">
    <citation type="submission" date="2019-03" db="EMBL/GenBank/DDBJ databases">
        <title>Freshwater and sediment microbial communities from various areas in North America, analyzing microbe dynamics in response to fracking.</title>
        <authorList>
            <person name="Lamendella R."/>
        </authorList>
    </citation>
    <scope>NUCLEOTIDE SEQUENCE [LARGE SCALE GENOMIC DNA]</scope>
    <source>
        <strain evidence="1 2">175.2</strain>
    </source>
</reference>